<evidence type="ECO:0000256" key="1">
    <source>
        <dbReference type="SAM" id="Coils"/>
    </source>
</evidence>
<dbReference type="Proteomes" id="UP000444721">
    <property type="component" value="Unassembled WGS sequence"/>
</dbReference>
<protein>
    <submittedName>
        <fullName evidence="3">Uncharacterized protein</fullName>
    </submittedName>
</protein>
<feature type="coiled-coil region" evidence="1">
    <location>
        <begin position="213"/>
        <end position="240"/>
    </location>
</feature>
<gene>
    <name evidence="3" type="ORF">FDP41_013439</name>
</gene>
<evidence type="ECO:0000256" key="2">
    <source>
        <dbReference type="SAM" id="MobiDB-lite"/>
    </source>
</evidence>
<proteinExistence type="predicted"/>
<feature type="compositionally biased region" description="Pro residues" evidence="2">
    <location>
        <begin position="91"/>
        <end position="106"/>
    </location>
</feature>
<organism evidence="3 4">
    <name type="scientific">Naegleria fowleri</name>
    <name type="common">Brain eating amoeba</name>
    <dbReference type="NCBI Taxonomy" id="5763"/>
    <lineage>
        <taxon>Eukaryota</taxon>
        <taxon>Discoba</taxon>
        <taxon>Heterolobosea</taxon>
        <taxon>Tetramitia</taxon>
        <taxon>Eutetramitia</taxon>
        <taxon>Vahlkampfiidae</taxon>
        <taxon>Naegleria</taxon>
    </lineage>
</organism>
<dbReference type="OrthoDB" id="10588238at2759"/>
<evidence type="ECO:0000313" key="4">
    <source>
        <dbReference type="Proteomes" id="UP000444721"/>
    </source>
</evidence>
<dbReference type="VEuPathDB" id="AmoebaDB:NF0079730"/>
<name>A0A6A5C410_NAEFO</name>
<comment type="caution">
    <text evidence="3">The sequence shown here is derived from an EMBL/GenBank/DDBJ whole genome shotgun (WGS) entry which is preliminary data.</text>
</comment>
<keyword evidence="4" id="KW-1185">Reference proteome</keyword>
<feature type="region of interest" description="Disordered" evidence="2">
    <location>
        <begin position="49"/>
        <end position="124"/>
    </location>
</feature>
<dbReference type="AlphaFoldDB" id="A0A6A5C410"/>
<evidence type="ECO:0000313" key="3">
    <source>
        <dbReference type="EMBL" id="KAF0980225.1"/>
    </source>
</evidence>
<dbReference type="VEuPathDB" id="AmoebaDB:NF0079740"/>
<accession>A0A6A5C410</accession>
<dbReference type="RefSeq" id="XP_044564938.1">
    <property type="nucleotide sequence ID" value="XM_044704069.1"/>
</dbReference>
<dbReference type="VEuPathDB" id="AmoebaDB:NfTy_028910"/>
<dbReference type="GeneID" id="68120654"/>
<feature type="compositionally biased region" description="Basic residues" evidence="2">
    <location>
        <begin position="60"/>
        <end position="73"/>
    </location>
</feature>
<dbReference type="EMBL" id="VFQX01000019">
    <property type="protein sequence ID" value="KAF0980225.1"/>
    <property type="molecule type" value="Genomic_DNA"/>
</dbReference>
<reference evidence="3 4" key="1">
    <citation type="journal article" date="2019" name="Sci. Rep.">
        <title>Nanopore sequencing improves the draft genome of the human pathogenic amoeba Naegleria fowleri.</title>
        <authorList>
            <person name="Liechti N."/>
            <person name="Schurch N."/>
            <person name="Bruggmann R."/>
            <person name="Wittwer M."/>
        </authorList>
    </citation>
    <scope>NUCLEOTIDE SEQUENCE [LARGE SCALE GENOMIC DNA]</scope>
    <source>
        <strain evidence="3 4">ATCC 30894</strain>
    </source>
</reference>
<sequence>MTRPSSKKNQPCPSSKIRKHTTNDDKTPHIIVRLPLPPPLQQTISLASSDTITSSDHHHGMTIKKKHKKRKPIHCSTSHSPSSLLPHHHSLPPPPPPPPLQTPPPSHFDESSTQSDDVSLDFTPKTSPHAILAIQNLDGTTDASWSETPSIQDDHRVDVTMQQSMPPSNEVDDLLDYDWKNPHASSAVVMTNLNNANNSSNSDNSLCSETPILDEMLKLAQEMQQEREEREKQRELTRQALVKMGLDPSIPIEEHIEIISNRSNLMNSQSCHSHGGLLDRDTVDKGFLLTHYHSECKKVDWEVHHSPKDIIGDDNVRFETTIICVASDNLSFKNKVPFEIYSGTYELRVKKDIEIDPFCILQVKSESQRWRTSLNSRMEQDEKVYVGYQDVTFQSSQNESCSLHLSLFHDHKNGKKEEIRCLSCCVKITPKQSLFSELLRFNIFNFSKLNIQRELKDETISWNDIQKQLQQGQHSLERYNCIESNVLYYSLPHPCTFQSLDRDMDLEDVRTSFEQLGVDVYGNGYTHNWSHENFEISCPEEVIPMYQTVAAKYSRQAWFLYAKLLNMQCQMSSLNDRQREYLALFYVMLNISTFVNPQVTTILSPFDLPEEMSTTKDHQYSAKLRNKVNQRMGDYFPQCISLSADNQFFEQVFQMLSPDSIQTIMRALLTKFGYNLGPEEKEVSSDSKEISISTLIRLFPPLMINFIRSGVMNSRPLAIRSFFGKFFTILLCKVTHHFSEDLQQRICCIDVNQENDADSEMIDQIAAQALNYLSSILTIQKENISYEEIHFIRSSLTLLHQVLHFGRMLTLKKFQLTIHAFLRLKDLAVRIPSAGDSMDMMVFELTPLKVVLGIHFDLKQHEKQCSISSSMADDE</sequence>
<feature type="compositionally biased region" description="Low complexity" evidence="2">
    <location>
        <begin position="74"/>
        <end position="85"/>
    </location>
</feature>
<dbReference type="VEuPathDB" id="AmoebaDB:FDP41_013439"/>
<keyword evidence="1" id="KW-0175">Coiled coil</keyword>
<feature type="region of interest" description="Disordered" evidence="2">
    <location>
        <begin position="1"/>
        <end position="33"/>
    </location>
</feature>